<dbReference type="Proteomes" id="UP000194639">
    <property type="component" value="Unassembled WGS sequence"/>
</dbReference>
<evidence type="ECO:0000256" key="2">
    <source>
        <dbReference type="ARBA" id="ARBA00009173"/>
    </source>
</evidence>
<dbReference type="Gene3D" id="3.40.50.12280">
    <property type="match status" value="1"/>
</dbReference>
<keyword evidence="5" id="KW-0479">Metal-binding</keyword>
<dbReference type="PANTHER" id="PTHR42989">
    <property type="entry name" value="HYDROGENASE-4 COMPONENT I"/>
    <property type="match status" value="1"/>
</dbReference>
<keyword evidence="6" id="KW-0408">Iron</keyword>
<evidence type="ECO:0000313" key="10">
    <source>
        <dbReference type="EMBL" id="OUI79759.1"/>
    </source>
</evidence>
<keyword evidence="10" id="KW-0830">Ubiquinone</keyword>
<comment type="caution">
    <text evidence="10">The sequence shown here is derived from an EMBL/GenBank/DDBJ whole genome shotgun (WGS) entry which is preliminary data.</text>
</comment>
<keyword evidence="8" id="KW-0472">Membrane</keyword>
<sequence length="174" mass="18000">MGLIRAVFDASFRQSTARRKPAGPRWPLMLFHVDTGGCGGCGMELEALATGPYDMQGAGFSFVSAPQGADVLLITGALTYTMAPVLEAAWKAMPTPKGLICVGNCAIDGGIFSENYSLMGGVSRKVHINLRIVGCPPTPKDILDGLCSLFAQHSKASSAAQAEAGVSSSSTTSS</sequence>
<keyword evidence="3" id="KW-1003">Cell membrane</keyword>
<accession>A0A251ZYL4</accession>
<dbReference type="GO" id="GO:0051539">
    <property type="term" value="F:4 iron, 4 sulfur cluster binding"/>
    <property type="evidence" value="ECO:0007669"/>
    <property type="project" value="UniProtKB-KW"/>
</dbReference>
<evidence type="ECO:0000256" key="1">
    <source>
        <dbReference type="ARBA" id="ARBA00001966"/>
    </source>
</evidence>
<evidence type="ECO:0000313" key="11">
    <source>
        <dbReference type="Proteomes" id="UP000194639"/>
    </source>
</evidence>
<dbReference type="InterPro" id="IPR006137">
    <property type="entry name" value="NADH_UbQ_OxRdtase-like_20kDa"/>
</dbReference>
<dbReference type="PANTHER" id="PTHR42989:SF1">
    <property type="entry name" value="FORMATE HYDROGENLYASE SUBUNIT 7-RELATED"/>
    <property type="match status" value="1"/>
</dbReference>
<gene>
    <name evidence="10" type="ORF">HK12_12070</name>
</gene>
<protein>
    <submittedName>
        <fullName evidence="10">NADH-ubiquinone oxidoreductase</fullName>
    </submittedName>
</protein>
<comment type="similarity">
    <text evidence="2">Belongs to the complex I 20 kDa subunit family.</text>
</comment>
<keyword evidence="7" id="KW-0411">Iron-sulfur</keyword>
<dbReference type="AlphaFoldDB" id="A0A251ZYL4"/>
<evidence type="ECO:0000259" key="9">
    <source>
        <dbReference type="Pfam" id="PF01058"/>
    </source>
</evidence>
<organism evidence="10 11">
    <name type="scientific">Acetobacter orientalis</name>
    <dbReference type="NCBI Taxonomy" id="146474"/>
    <lineage>
        <taxon>Bacteria</taxon>
        <taxon>Pseudomonadati</taxon>
        <taxon>Pseudomonadota</taxon>
        <taxon>Alphaproteobacteria</taxon>
        <taxon>Acetobacterales</taxon>
        <taxon>Acetobacteraceae</taxon>
        <taxon>Acetobacter</taxon>
    </lineage>
</organism>
<comment type="cofactor">
    <cofactor evidence="1">
        <name>[4Fe-4S] cluster</name>
        <dbReference type="ChEBI" id="CHEBI:49883"/>
    </cofactor>
</comment>
<evidence type="ECO:0000256" key="7">
    <source>
        <dbReference type="ARBA" id="ARBA00023014"/>
    </source>
</evidence>
<feature type="domain" description="NADH:ubiquinone oxidoreductase-like 20kDa subunit" evidence="9">
    <location>
        <begin position="38"/>
        <end position="148"/>
    </location>
</feature>
<evidence type="ECO:0000256" key="3">
    <source>
        <dbReference type="ARBA" id="ARBA00022475"/>
    </source>
</evidence>
<evidence type="ECO:0000256" key="6">
    <source>
        <dbReference type="ARBA" id="ARBA00023004"/>
    </source>
</evidence>
<reference evidence="10 11" key="1">
    <citation type="submission" date="2014-06" db="EMBL/GenBank/DDBJ databases">
        <authorList>
            <person name="Ju J."/>
            <person name="Zhang J."/>
        </authorList>
    </citation>
    <scope>NUCLEOTIDE SEQUENCE [LARGE SCALE GENOMIC DNA]</scope>
    <source>
        <strain evidence="10">DmW_045</strain>
    </source>
</reference>
<dbReference type="EMBL" id="JOMO01000052">
    <property type="protein sequence ID" value="OUI79759.1"/>
    <property type="molecule type" value="Genomic_DNA"/>
</dbReference>
<dbReference type="Pfam" id="PF01058">
    <property type="entry name" value="Oxidored_q6"/>
    <property type="match status" value="1"/>
</dbReference>
<dbReference type="SUPFAM" id="SSF56770">
    <property type="entry name" value="HydA/Nqo6-like"/>
    <property type="match status" value="1"/>
</dbReference>
<evidence type="ECO:0000256" key="8">
    <source>
        <dbReference type="ARBA" id="ARBA00023136"/>
    </source>
</evidence>
<dbReference type="InterPro" id="IPR052375">
    <property type="entry name" value="Complex_I_20kDa-like"/>
</dbReference>
<evidence type="ECO:0000256" key="5">
    <source>
        <dbReference type="ARBA" id="ARBA00022723"/>
    </source>
</evidence>
<name>A0A251ZYL4_9PROT</name>
<proteinExistence type="inferred from homology"/>
<keyword evidence="4" id="KW-0004">4Fe-4S</keyword>
<dbReference type="GO" id="GO:0046872">
    <property type="term" value="F:metal ion binding"/>
    <property type="evidence" value="ECO:0007669"/>
    <property type="project" value="UniProtKB-KW"/>
</dbReference>
<dbReference type="RefSeq" id="WP_086553078.1">
    <property type="nucleotide sequence ID" value="NZ_JBDNTF010000113.1"/>
</dbReference>
<evidence type="ECO:0000256" key="4">
    <source>
        <dbReference type="ARBA" id="ARBA00022485"/>
    </source>
</evidence>